<accession>A0A934R2J5</accession>
<dbReference type="AlphaFoldDB" id="A0A934R2J5"/>
<evidence type="ECO:0000256" key="1">
    <source>
        <dbReference type="SAM" id="MobiDB-lite"/>
    </source>
</evidence>
<dbReference type="EMBL" id="JAENIK010000009">
    <property type="protein sequence ID" value="MBK1815669.1"/>
    <property type="molecule type" value="Genomic_DNA"/>
</dbReference>
<gene>
    <name evidence="2" type="ORF">JIN84_08580</name>
</gene>
<name>A0A934R2J5_9BACT</name>
<protein>
    <submittedName>
        <fullName evidence="2">Uncharacterized protein</fullName>
    </submittedName>
</protein>
<evidence type="ECO:0000313" key="2">
    <source>
        <dbReference type="EMBL" id="MBK1815669.1"/>
    </source>
</evidence>
<organism evidence="2 3">
    <name type="scientific">Luteolibacter yonseiensis</name>
    <dbReference type="NCBI Taxonomy" id="1144680"/>
    <lineage>
        <taxon>Bacteria</taxon>
        <taxon>Pseudomonadati</taxon>
        <taxon>Verrucomicrobiota</taxon>
        <taxon>Verrucomicrobiia</taxon>
        <taxon>Verrucomicrobiales</taxon>
        <taxon>Verrucomicrobiaceae</taxon>
        <taxon>Luteolibacter</taxon>
    </lineage>
</organism>
<keyword evidence="3" id="KW-1185">Reference proteome</keyword>
<reference evidence="2" key="1">
    <citation type="submission" date="2021-01" db="EMBL/GenBank/DDBJ databases">
        <title>Modified the classification status of verrucomicrobia.</title>
        <authorList>
            <person name="Feng X."/>
        </authorList>
    </citation>
    <scope>NUCLEOTIDE SEQUENCE</scope>
    <source>
        <strain evidence="2">JCM 18052</strain>
    </source>
</reference>
<evidence type="ECO:0000313" key="3">
    <source>
        <dbReference type="Proteomes" id="UP000600139"/>
    </source>
</evidence>
<sequence length="147" mass="15488">MYIKNLTDSRFTKPVASMFSAMAIGLVPFPPTAHAEWGGVGGILGPETPPALNPSSSDLDGDGMPNTWEDANFLNKNSAKDASSDFDQDGLTALKEYELSQQTAGLFGKPNGKWTVAALPRPTGFTTANPSVTLLECANNGTVLARV</sequence>
<dbReference type="RefSeq" id="WP_200350627.1">
    <property type="nucleotide sequence ID" value="NZ_BAABHZ010000008.1"/>
</dbReference>
<dbReference type="Proteomes" id="UP000600139">
    <property type="component" value="Unassembled WGS sequence"/>
</dbReference>
<proteinExistence type="predicted"/>
<comment type="caution">
    <text evidence="2">The sequence shown here is derived from an EMBL/GenBank/DDBJ whole genome shotgun (WGS) entry which is preliminary data.</text>
</comment>
<feature type="region of interest" description="Disordered" evidence="1">
    <location>
        <begin position="46"/>
        <end position="71"/>
    </location>
</feature>